<evidence type="ECO:0000313" key="2">
    <source>
        <dbReference type="Proteomes" id="UP000373269"/>
    </source>
</evidence>
<dbReference type="EMBL" id="CP045835">
    <property type="protein sequence ID" value="QGG51433.1"/>
    <property type="molecule type" value="Genomic_DNA"/>
</dbReference>
<protein>
    <submittedName>
        <fullName evidence="1">Uncharacterized protein</fullName>
    </submittedName>
</protein>
<name>A0ABX6DCS8_9BACI</name>
<evidence type="ECO:0000313" key="1">
    <source>
        <dbReference type="EMBL" id="QGG51433.1"/>
    </source>
</evidence>
<keyword evidence="2" id="KW-1185">Reference proteome</keyword>
<accession>A0ABX6DCS8</accession>
<reference evidence="1 2" key="1">
    <citation type="submission" date="2019-11" db="EMBL/GenBank/DDBJ databases">
        <title>Whole Genome Sequencing and Comparative Genomic Analyses of Lysinibacillus pakistanensis LZH-9, a Halotolerant Strain with Excellent COD Removal Capability.</title>
        <authorList>
            <person name="Zhou H."/>
        </authorList>
    </citation>
    <scope>NUCLEOTIDE SEQUENCE [LARGE SCALE GENOMIC DNA]</scope>
    <source>
        <strain evidence="1 2">LZH-9</strain>
    </source>
</reference>
<dbReference type="Proteomes" id="UP000373269">
    <property type="component" value="Chromosome"/>
</dbReference>
<dbReference type="RefSeq" id="WP_369595607.1">
    <property type="nucleotide sequence ID" value="NZ_CP045835.1"/>
</dbReference>
<gene>
    <name evidence="1" type="ORF">GDS87_10880</name>
</gene>
<sequence length="138" mass="16150">MNRPLEQLNKDIQLILSNKLNSSQSFLLFLGITLEILLRKDLFKKNSDLQSFIEVLYIPKTKKREPFKEYLYLSRTQLAARLNRIIIEELNYSDIIDISKKLLELLPSENTTRKGQNTSQDDAVSEWMNFLDKKGANK</sequence>
<proteinExistence type="predicted"/>
<organism evidence="1 2">
    <name type="scientific">Lysinibacillus pakistanensis</name>
    <dbReference type="NCBI Taxonomy" id="759811"/>
    <lineage>
        <taxon>Bacteria</taxon>
        <taxon>Bacillati</taxon>
        <taxon>Bacillota</taxon>
        <taxon>Bacilli</taxon>
        <taxon>Bacillales</taxon>
        <taxon>Bacillaceae</taxon>
        <taxon>Lysinibacillus</taxon>
    </lineage>
</organism>